<proteinExistence type="predicted"/>
<keyword evidence="3" id="KW-1185">Reference proteome</keyword>
<dbReference type="GeneID" id="94335804"/>
<name>A0AAD9PK80_9APIC</name>
<feature type="chain" id="PRO_5041985157" evidence="1">
    <location>
        <begin position="19"/>
        <end position="208"/>
    </location>
</feature>
<protein>
    <submittedName>
        <fullName evidence="2">Uncharacterized protein</fullName>
    </submittedName>
</protein>
<feature type="signal peptide" evidence="1">
    <location>
        <begin position="1"/>
        <end position="18"/>
    </location>
</feature>
<dbReference type="AlphaFoldDB" id="A0AAD9PK80"/>
<dbReference type="EMBL" id="JALLKP010000002">
    <property type="protein sequence ID" value="KAK2196264.1"/>
    <property type="molecule type" value="Genomic_DNA"/>
</dbReference>
<evidence type="ECO:0000313" key="2">
    <source>
        <dbReference type="EMBL" id="KAK2196264.1"/>
    </source>
</evidence>
<gene>
    <name evidence="2" type="ORF">BdWA1_001506</name>
</gene>
<dbReference type="KEGG" id="bdw:94335804"/>
<evidence type="ECO:0000313" key="3">
    <source>
        <dbReference type="Proteomes" id="UP001214638"/>
    </source>
</evidence>
<dbReference type="Proteomes" id="UP001214638">
    <property type="component" value="Unassembled WGS sequence"/>
</dbReference>
<evidence type="ECO:0000256" key="1">
    <source>
        <dbReference type="SAM" id="SignalP"/>
    </source>
</evidence>
<sequence length="208" mass="24161">MHYLFTFFVLFSTHFSQAYELVSLDIDKKNFEFDPKDLVISESFVPVYIDAYISRQYKNIPFLISLLFEDLTSSKWYSYFFIFDNDKFVNYEHPGIIYYCNKITKGSGIYYKIYDPLSNPIGNEKLIEDIAKGNLITQGSSVIEEVDMKSIIIKLKMKAKSGSIVTYTSKCKGTLSERSRCLCDCFRGEKSTTEPYRYKLFSSNVANE</sequence>
<accession>A0AAD9PK80</accession>
<comment type="caution">
    <text evidence="2">The sequence shown here is derived from an EMBL/GenBank/DDBJ whole genome shotgun (WGS) entry which is preliminary data.</text>
</comment>
<reference evidence="2" key="1">
    <citation type="journal article" date="2023" name="Nat. Microbiol.">
        <title>Babesia duncani multi-omics identifies virulence factors and drug targets.</title>
        <authorList>
            <person name="Singh P."/>
            <person name="Lonardi S."/>
            <person name="Liang Q."/>
            <person name="Vydyam P."/>
            <person name="Khabirova E."/>
            <person name="Fang T."/>
            <person name="Gihaz S."/>
            <person name="Thekkiniath J."/>
            <person name="Munshi M."/>
            <person name="Abel S."/>
            <person name="Ciampossin L."/>
            <person name="Batugedara G."/>
            <person name="Gupta M."/>
            <person name="Lu X.M."/>
            <person name="Lenz T."/>
            <person name="Chakravarty S."/>
            <person name="Cornillot E."/>
            <person name="Hu Y."/>
            <person name="Ma W."/>
            <person name="Gonzalez L.M."/>
            <person name="Sanchez S."/>
            <person name="Estrada K."/>
            <person name="Sanchez-Flores A."/>
            <person name="Montero E."/>
            <person name="Harb O.S."/>
            <person name="Le Roch K.G."/>
            <person name="Mamoun C.B."/>
        </authorList>
    </citation>
    <scope>NUCLEOTIDE SEQUENCE</scope>
    <source>
        <strain evidence="2">WA1</strain>
    </source>
</reference>
<dbReference type="RefSeq" id="XP_067803106.1">
    <property type="nucleotide sequence ID" value="XM_067946542.1"/>
</dbReference>
<organism evidence="2 3">
    <name type="scientific">Babesia duncani</name>
    <dbReference type="NCBI Taxonomy" id="323732"/>
    <lineage>
        <taxon>Eukaryota</taxon>
        <taxon>Sar</taxon>
        <taxon>Alveolata</taxon>
        <taxon>Apicomplexa</taxon>
        <taxon>Aconoidasida</taxon>
        <taxon>Piroplasmida</taxon>
        <taxon>Babesiidae</taxon>
        <taxon>Babesia</taxon>
    </lineage>
</organism>
<keyword evidence="1" id="KW-0732">Signal</keyword>